<sequence length="516" mass="58667">MSVHRYVIRHILSLFCACGILLAGLGDLTRPASADRVETYSSEEYKADLTKTYELLRKLHPNLTAHKSSKELKTLFEELVTAAADGSTRETVYMAISELVGFVCDEHTQVIYGDPNETDLIPQGWPWFTYPLMVNGGKLYMRIVLSGKAEEVLEIEGLSGKTIAANILKRVPMDGCGRDSHIDVNDTLPINARIVAAMIGDRDKYHVRTRSLDRETIQTREVERAASWETRMLSTRKFRLDRKIITGDLVDQKFDHHNGLLIKVRDADIYYRYSTSRNLAYVGIGSFKDFERSEEGVELIMRDIIDRRPDAIFLDLVDNPGGSTHTGQHLMAFLLPRAHRVFSEAYVRDVSRKVPGNFKYFDEEAEKRRKSDARFFRKVRKKGGVRKAPIRKRSFGKPDYKGKIYVLVSPSSRSNAIRVAATLKRLRKATIVGSVTGTNVVTSCARAEGTYTLEHTGFQLRIPTICFRTKENRFNEEHTLVPDIIVSPLDRIARNYNSAVLKTALKHYEETRENGN</sequence>
<dbReference type="Pfam" id="PF03572">
    <property type="entry name" value="Peptidase_S41"/>
    <property type="match status" value="1"/>
</dbReference>
<comment type="caution">
    <text evidence="2">The sequence shown here is derived from an EMBL/GenBank/DDBJ whole genome shotgun (WGS) entry which is preliminary data.</text>
</comment>
<dbReference type="SUPFAM" id="SSF52096">
    <property type="entry name" value="ClpP/crotonase"/>
    <property type="match status" value="1"/>
</dbReference>
<organism evidence="2 3">
    <name type="scientific">Hoeflea poritis</name>
    <dbReference type="NCBI Taxonomy" id="2993659"/>
    <lineage>
        <taxon>Bacteria</taxon>
        <taxon>Pseudomonadati</taxon>
        <taxon>Pseudomonadota</taxon>
        <taxon>Alphaproteobacteria</taxon>
        <taxon>Hyphomicrobiales</taxon>
        <taxon>Rhizobiaceae</taxon>
        <taxon>Hoeflea</taxon>
    </lineage>
</organism>
<reference evidence="2" key="1">
    <citation type="submission" date="2022-11" db="EMBL/GenBank/DDBJ databases">
        <title>Hoeflea poritis sp. nov., isolated from scleractinian coral Porites lutea.</title>
        <authorList>
            <person name="Zhang G."/>
            <person name="Wei Q."/>
            <person name="Cai L."/>
        </authorList>
    </citation>
    <scope>NUCLEOTIDE SEQUENCE</scope>
    <source>
        <strain evidence="2">E7-10</strain>
    </source>
</reference>
<name>A0ABT4VI77_9HYPH</name>
<dbReference type="InterPro" id="IPR005151">
    <property type="entry name" value="Tail-specific_protease"/>
</dbReference>
<feature type="domain" description="Tail specific protease" evidence="1">
    <location>
        <begin position="279"/>
        <end position="486"/>
    </location>
</feature>
<evidence type="ECO:0000313" key="3">
    <source>
        <dbReference type="Proteomes" id="UP001148313"/>
    </source>
</evidence>
<keyword evidence="3" id="KW-1185">Reference proteome</keyword>
<dbReference type="InterPro" id="IPR029045">
    <property type="entry name" value="ClpP/crotonase-like_dom_sf"/>
</dbReference>
<dbReference type="Proteomes" id="UP001148313">
    <property type="component" value="Unassembled WGS sequence"/>
</dbReference>
<evidence type="ECO:0000313" key="2">
    <source>
        <dbReference type="EMBL" id="MDA4843758.1"/>
    </source>
</evidence>
<protein>
    <submittedName>
        <fullName evidence="2">S41 family peptidase</fullName>
    </submittedName>
</protein>
<proteinExistence type="predicted"/>
<dbReference type="Gene3D" id="3.90.226.10">
    <property type="entry name" value="2-enoyl-CoA Hydratase, Chain A, domain 1"/>
    <property type="match status" value="1"/>
</dbReference>
<accession>A0ABT4VI77</accession>
<evidence type="ECO:0000259" key="1">
    <source>
        <dbReference type="Pfam" id="PF03572"/>
    </source>
</evidence>
<dbReference type="EMBL" id="JAPJZH010000001">
    <property type="protein sequence ID" value="MDA4843758.1"/>
    <property type="molecule type" value="Genomic_DNA"/>
</dbReference>
<dbReference type="RefSeq" id="WP_271087267.1">
    <property type="nucleotide sequence ID" value="NZ_JAPJZH010000001.1"/>
</dbReference>
<gene>
    <name evidence="2" type="ORF">OOZ53_00255</name>
</gene>